<dbReference type="EMBL" id="NBNE01003263">
    <property type="protein sequence ID" value="OWZ08131.1"/>
    <property type="molecule type" value="Genomic_DNA"/>
</dbReference>
<organism evidence="1 2">
    <name type="scientific">Phytophthora megakarya</name>
    <dbReference type="NCBI Taxonomy" id="4795"/>
    <lineage>
        <taxon>Eukaryota</taxon>
        <taxon>Sar</taxon>
        <taxon>Stramenopiles</taxon>
        <taxon>Oomycota</taxon>
        <taxon>Peronosporomycetes</taxon>
        <taxon>Peronosporales</taxon>
        <taxon>Peronosporaceae</taxon>
        <taxon>Phytophthora</taxon>
    </lineage>
</organism>
<accession>A0A225VRH2</accession>
<dbReference type="AlphaFoldDB" id="A0A225VRH2"/>
<proteinExistence type="predicted"/>
<comment type="caution">
    <text evidence="1">The sequence shown here is derived from an EMBL/GenBank/DDBJ whole genome shotgun (WGS) entry which is preliminary data.</text>
</comment>
<reference evidence="2" key="1">
    <citation type="submission" date="2017-03" db="EMBL/GenBank/DDBJ databases">
        <title>Phytopthora megakarya and P. palmivora, two closely related causual agents of cacao black pod achieved similar genome size and gene model numbers by different mechanisms.</title>
        <authorList>
            <person name="Ali S."/>
            <person name="Shao J."/>
            <person name="Larry D.J."/>
            <person name="Kronmiller B."/>
            <person name="Shen D."/>
            <person name="Strem M.D."/>
            <person name="Melnick R.L."/>
            <person name="Guiltinan M.J."/>
            <person name="Tyler B.M."/>
            <person name="Meinhardt L.W."/>
            <person name="Bailey B.A."/>
        </authorList>
    </citation>
    <scope>NUCLEOTIDE SEQUENCE [LARGE SCALE GENOMIC DNA]</scope>
    <source>
        <strain evidence="2">zdho120</strain>
    </source>
</reference>
<protein>
    <submittedName>
        <fullName evidence="1">Uncharacterized protein</fullName>
    </submittedName>
</protein>
<sequence>VWGFVGGTVSGICRLTGARAQRSVCNGHKRKRAFRFQTAVTPDGMLFHLFGPVEGCLCCCGSQGYKYAFEWMPDFASISYSAIKLMDGRTSSSRHIEERV</sequence>
<name>A0A225VRH2_9STRA</name>
<evidence type="ECO:0000313" key="2">
    <source>
        <dbReference type="Proteomes" id="UP000198211"/>
    </source>
</evidence>
<gene>
    <name evidence="1" type="ORF">PHMEG_00019375</name>
</gene>
<dbReference type="Proteomes" id="UP000198211">
    <property type="component" value="Unassembled WGS sequence"/>
</dbReference>
<keyword evidence="2" id="KW-1185">Reference proteome</keyword>
<evidence type="ECO:0000313" key="1">
    <source>
        <dbReference type="EMBL" id="OWZ08131.1"/>
    </source>
</evidence>
<feature type="non-terminal residue" evidence="1">
    <location>
        <position position="1"/>
    </location>
</feature>